<reference evidence="4 5" key="1">
    <citation type="submission" date="2020-07" db="EMBL/GenBank/DDBJ databases">
        <title>Sequencing the genomes of 1000 actinobacteria strains.</title>
        <authorList>
            <person name="Klenk H.-P."/>
        </authorList>
    </citation>
    <scope>NUCLEOTIDE SEQUENCE [LARGE SCALE GENOMIC DNA]</scope>
    <source>
        <strain evidence="4 5">DSM 24662</strain>
    </source>
</reference>
<gene>
    <name evidence="4" type="ORF">BJ991_000785</name>
</gene>
<feature type="transmembrane region" description="Helical" evidence="2">
    <location>
        <begin position="279"/>
        <end position="298"/>
    </location>
</feature>
<feature type="domain" description="YdbS-like PH" evidence="3">
    <location>
        <begin position="111"/>
        <end position="187"/>
    </location>
</feature>
<feature type="compositionally biased region" description="Pro residues" evidence="1">
    <location>
        <begin position="553"/>
        <end position="563"/>
    </location>
</feature>
<feature type="transmembrane region" description="Helical" evidence="2">
    <location>
        <begin position="35"/>
        <end position="53"/>
    </location>
</feature>
<evidence type="ECO:0000313" key="5">
    <source>
        <dbReference type="Proteomes" id="UP000576969"/>
    </source>
</evidence>
<dbReference type="PANTHER" id="PTHR34473:SF2">
    <property type="entry name" value="UPF0699 TRANSMEMBRANE PROTEIN YDBT"/>
    <property type="match status" value="1"/>
</dbReference>
<dbReference type="RefSeq" id="WP_179487636.1">
    <property type="nucleotide sequence ID" value="NZ_JACCBV010000001.1"/>
</dbReference>
<evidence type="ECO:0000256" key="1">
    <source>
        <dbReference type="SAM" id="MobiDB-lite"/>
    </source>
</evidence>
<feature type="domain" description="YdbS-like PH" evidence="3">
    <location>
        <begin position="432"/>
        <end position="508"/>
    </location>
</feature>
<sequence>MTEPQAFTGGPVVAGPLRSPLSDGDWHRLHPLTPLLRGGIFLLVVIGVIVANLRDRLVFLFLPWFAPDADIENWETGDPIDWIVANNLYFLAGVVVLAVLILLVVLFYLSWRFHTFRITEDDVEVRSGVLFRTQRRAPLDRVQGVNLVRPMVARLLGMAKLEVVGAGADANVKLEYLSTANAEAVRADILRLASGRRLTDAGSGPAGPAGPRSRAHALSATVSRGITGLIEGDEAPVAEPESVVSIPVGRIILAQVVSMSTVAFIIALIAVGVAASFGITWVLFAYVPALIGLGALWVRTIFRSLRYSIAPTPDGVRITFGLLTTITEIVPPGRVHAVEVEQPILWRPFGWWKIRINRLSGRSASEGNADQFTTALPVGTALDVERVLRLLQPTVGEAEWALIVREGISGPTEEDSFTTTPERAWIIRPLSWRRTGFRLTDDLLLLRRGIIWRKLAIVPLARMQSFGVYQGPVDRALRVASARAHVVSGPVYASVAAVDRERALELFDDVARATVRAAEIDRSHRWAEAAAADAEADARAAVPDAEVTDAPAAPGPQPDPPPTEAVRPAPDAPDAPDAPAPPAYDGDRA</sequence>
<dbReference type="InterPro" id="IPR005182">
    <property type="entry name" value="YdbS-like_PH"/>
</dbReference>
<keyword evidence="2" id="KW-0472">Membrane</keyword>
<feature type="transmembrane region" description="Helical" evidence="2">
    <location>
        <begin position="88"/>
        <end position="109"/>
    </location>
</feature>
<dbReference type="EMBL" id="JACCBV010000001">
    <property type="protein sequence ID" value="NYE18757.1"/>
    <property type="molecule type" value="Genomic_DNA"/>
</dbReference>
<feature type="transmembrane region" description="Helical" evidence="2">
    <location>
        <begin position="251"/>
        <end position="273"/>
    </location>
</feature>
<feature type="compositionally biased region" description="Low complexity" evidence="1">
    <location>
        <begin position="535"/>
        <end position="545"/>
    </location>
</feature>
<keyword evidence="5" id="KW-1185">Reference proteome</keyword>
<keyword evidence="2" id="KW-0812">Transmembrane</keyword>
<dbReference type="Pfam" id="PF03703">
    <property type="entry name" value="bPH_2"/>
    <property type="match status" value="2"/>
</dbReference>
<dbReference type="PANTHER" id="PTHR34473">
    <property type="entry name" value="UPF0699 TRANSMEMBRANE PROTEIN YDBS"/>
    <property type="match status" value="1"/>
</dbReference>
<feature type="region of interest" description="Disordered" evidence="1">
    <location>
        <begin position="535"/>
        <end position="589"/>
    </location>
</feature>
<keyword evidence="2" id="KW-1133">Transmembrane helix</keyword>
<proteinExistence type="predicted"/>
<evidence type="ECO:0000256" key="2">
    <source>
        <dbReference type="SAM" id="Phobius"/>
    </source>
</evidence>
<evidence type="ECO:0000313" key="4">
    <source>
        <dbReference type="EMBL" id="NYE18757.1"/>
    </source>
</evidence>
<evidence type="ECO:0000259" key="3">
    <source>
        <dbReference type="Pfam" id="PF03703"/>
    </source>
</evidence>
<accession>A0A7Y9KGR5</accession>
<dbReference type="Proteomes" id="UP000576969">
    <property type="component" value="Unassembled WGS sequence"/>
</dbReference>
<name>A0A7Y9KGR5_9MICO</name>
<protein>
    <submittedName>
        <fullName evidence="4">Putative membrane protein</fullName>
    </submittedName>
</protein>
<dbReference type="AlphaFoldDB" id="A0A7Y9KGR5"/>
<comment type="caution">
    <text evidence="4">The sequence shown here is derived from an EMBL/GenBank/DDBJ whole genome shotgun (WGS) entry which is preliminary data.</text>
</comment>
<feature type="compositionally biased region" description="Pro residues" evidence="1">
    <location>
        <begin position="570"/>
        <end position="582"/>
    </location>
</feature>
<organism evidence="4 5">
    <name type="scientific">Microbacterium immunditiarum</name>
    <dbReference type="NCBI Taxonomy" id="337480"/>
    <lineage>
        <taxon>Bacteria</taxon>
        <taxon>Bacillati</taxon>
        <taxon>Actinomycetota</taxon>
        <taxon>Actinomycetes</taxon>
        <taxon>Micrococcales</taxon>
        <taxon>Microbacteriaceae</taxon>
        <taxon>Microbacterium</taxon>
    </lineage>
</organism>